<dbReference type="EMBL" id="CP096246">
    <property type="protein sequence ID" value="WFG95425.1"/>
    <property type="molecule type" value="Genomic_DNA"/>
</dbReference>
<protein>
    <submittedName>
        <fullName evidence="1">Uncharacterized protein</fullName>
    </submittedName>
</protein>
<dbReference type="OrthoDB" id="9923660at2"/>
<evidence type="ECO:0000313" key="4">
    <source>
        <dbReference type="Proteomes" id="UP000464735"/>
    </source>
</evidence>
<proteinExistence type="predicted"/>
<dbReference type="AlphaFoldDB" id="Q14MX8"/>
<organism evidence="1">
    <name type="scientific">Spiroplasma citri</name>
    <dbReference type="NCBI Taxonomy" id="2133"/>
    <lineage>
        <taxon>Bacteria</taxon>
        <taxon>Bacillati</taxon>
        <taxon>Mycoplasmatota</taxon>
        <taxon>Mollicutes</taxon>
        <taxon>Entomoplasmatales</taxon>
        <taxon>Spiroplasmataceae</taxon>
        <taxon>Spiroplasma</taxon>
    </lineage>
</organism>
<name>Q14MX8_SPICI</name>
<evidence type="ECO:0000313" key="5">
    <source>
        <dbReference type="Proteomes" id="UP001214629"/>
    </source>
</evidence>
<dbReference type="EMBL" id="CP046368">
    <property type="protein sequence ID" value="QIA68930.1"/>
    <property type="molecule type" value="Genomic_DNA"/>
</dbReference>
<dbReference type="RefSeq" id="WP_071937385.1">
    <property type="nucleotide sequence ID" value="NZ_CP013197.1"/>
</dbReference>
<accession>Q14MX8</accession>
<gene>
    <name evidence="2" type="ORF">GL298_05060</name>
    <name evidence="3" type="ORF">M0C40_04835</name>
    <name evidence="1" type="ORF">SPICI08_022</name>
</gene>
<keyword evidence="5" id="KW-1185">Reference proteome</keyword>
<dbReference type="STRING" id="2133.SCITRI_00934"/>
<reference evidence="2 4" key="2">
    <citation type="submission" date="2019-11" db="EMBL/GenBank/DDBJ databases">
        <title>Whole genome sequencing and comparative genomics analyses of five strains of Spiroplasma citri.</title>
        <authorList>
            <person name="Yokomi R."/>
            <person name="Chen J."/>
            <person name="Rattner R."/>
            <person name="Vidalakis G."/>
        </authorList>
    </citation>
    <scope>NUCLEOTIDE SEQUENCE [LARGE SCALE GENOMIC DNA]</scope>
    <source>
        <strain evidence="2 4">BR12</strain>
    </source>
</reference>
<sequence>MQDFTEINNKKRITSYEHLNTKYDLNFSDYNFGFDWEVFKDFVEDSYARYFTSPSFFKFVSAGRVMPMVIKLWVKLVKVAVL</sequence>
<reference evidence="1" key="1">
    <citation type="journal article" date="2010" name="Appl. Environ. Microbiol.">
        <title>Partial chromosome sequence of Spiroplasma citri reveals extensive viral invasion and important gene decay.</title>
        <authorList>
            <person name="Carle P."/>
            <person name="Saillard C."/>
            <person name="Carrere N."/>
            <person name="Carrere S."/>
            <person name="Duret S."/>
            <person name="Eveillard S."/>
            <person name="Gaurivaud P."/>
            <person name="Gourgues G."/>
            <person name="Gouzy J."/>
            <person name="Salar P."/>
            <person name="Verdin E."/>
            <person name="Breton M."/>
            <person name="Blanchard A."/>
            <person name="Laigret F."/>
            <person name="Bove J.M."/>
            <person name="Renaudin J."/>
            <person name="Foissac X."/>
        </authorList>
    </citation>
    <scope>NUCLEOTIDE SEQUENCE</scope>
    <source>
        <strain evidence="1">GII3-3X</strain>
    </source>
</reference>
<dbReference type="Proteomes" id="UP000464735">
    <property type="component" value="Chromosome"/>
</dbReference>
<evidence type="ECO:0000313" key="1">
    <source>
        <dbReference type="EMBL" id="CAK99151.1"/>
    </source>
</evidence>
<reference evidence="3 5" key="3">
    <citation type="submission" date="2022-04" db="EMBL/GenBank/DDBJ databases">
        <title>Whole genome of Spiroplasma citri.</title>
        <authorList>
            <person name="Khanchezar A."/>
            <person name="Izadpanah K."/>
            <person name="Taghavi M."/>
            <person name="Ghorbani A."/>
            <person name="Beven L."/>
        </authorList>
    </citation>
    <scope>NUCLEOTIDE SEQUENCE [LARGE SCALE GENOMIC DNA]</scope>
    <source>
        <strain evidence="3 5">D4</strain>
    </source>
</reference>
<evidence type="ECO:0000313" key="3">
    <source>
        <dbReference type="EMBL" id="WFG95425.1"/>
    </source>
</evidence>
<dbReference type="GeneID" id="54238824"/>
<evidence type="ECO:0000313" key="2">
    <source>
        <dbReference type="EMBL" id="QIA68930.1"/>
    </source>
</evidence>
<dbReference type="KEGG" id="sck:SCITRI_00934"/>
<dbReference type="Proteomes" id="UP001214629">
    <property type="component" value="Chromosome"/>
</dbReference>
<dbReference type="EMBL" id="AM285309">
    <property type="protein sequence ID" value="CAK99151.1"/>
    <property type="molecule type" value="Genomic_DNA"/>
</dbReference>